<name>A0A3B6DQ57_WHEAT</name>
<evidence type="ECO:0000313" key="1">
    <source>
        <dbReference type="EnsemblPlants" id="TraesCS2D02G530800.1"/>
    </source>
</evidence>
<dbReference type="OrthoDB" id="1146903at2759"/>
<sequence>MIVDWPEHASFAHVAPQDDDVLLESSRSGNRISGPSLLHRDGGQFLKKSWSSQAAEDVAMSAPGLTRQTTRAVTRNILIFLLLQYEMDEGKPGDCIVVDQAL</sequence>
<proteinExistence type="predicted"/>
<dbReference type="EnsemblPlants" id="TraesCS2D02G530800.1">
    <property type="protein sequence ID" value="TraesCS2D02G530800.1"/>
    <property type="gene ID" value="TraesCS2D02G530800"/>
</dbReference>
<reference evidence="1" key="2">
    <citation type="submission" date="2018-10" db="UniProtKB">
        <authorList>
            <consortium name="EnsemblPlants"/>
        </authorList>
    </citation>
    <scope>IDENTIFICATION</scope>
</reference>
<organism evidence="1">
    <name type="scientific">Triticum aestivum</name>
    <name type="common">Wheat</name>
    <dbReference type="NCBI Taxonomy" id="4565"/>
    <lineage>
        <taxon>Eukaryota</taxon>
        <taxon>Viridiplantae</taxon>
        <taxon>Streptophyta</taxon>
        <taxon>Embryophyta</taxon>
        <taxon>Tracheophyta</taxon>
        <taxon>Spermatophyta</taxon>
        <taxon>Magnoliopsida</taxon>
        <taxon>Liliopsida</taxon>
        <taxon>Poales</taxon>
        <taxon>Poaceae</taxon>
        <taxon>BOP clade</taxon>
        <taxon>Pooideae</taxon>
        <taxon>Triticodae</taxon>
        <taxon>Triticeae</taxon>
        <taxon>Triticinae</taxon>
        <taxon>Triticum</taxon>
    </lineage>
</organism>
<dbReference type="Proteomes" id="UP000019116">
    <property type="component" value="Chromosome 2D"/>
</dbReference>
<keyword evidence="2" id="KW-1185">Reference proteome</keyword>
<evidence type="ECO:0000313" key="2">
    <source>
        <dbReference type="Proteomes" id="UP000019116"/>
    </source>
</evidence>
<dbReference type="Gramene" id="TraesCS2D02G530800.1">
    <property type="protein sequence ID" value="TraesCS2D02G530800.1"/>
    <property type="gene ID" value="TraesCS2D02G530800"/>
</dbReference>
<dbReference type="OMA" id="VAMSVPW"/>
<accession>A0A3B6DQ57</accession>
<dbReference type="Gramene" id="TraesCS2D03G1183000.2">
    <property type="protein sequence ID" value="TraesCS2D03G1183000.2.CDS"/>
    <property type="gene ID" value="TraesCS2D03G1183000"/>
</dbReference>
<protein>
    <submittedName>
        <fullName evidence="1">Uncharacterized protein</fullName>
    </submittedName>
</protein>
<dbReference type="AlphaFoldDB" id="A0A3B6DQ57"/>
<reference evidence="1" key="1">
    <citation type="submission" date="2018-08" db="EMBL/GenBank/DDBJ databases">
        <authorList>
            <person name="Rossello M."/>
        </authorList>
    </citation>
    <scope>NUCLEOTIDE SEQUENCE [LARGE SCALE GENOMIC DNA]</scope>
    <source>
        <strain evidence="1">cv. Chinese Spring</strain>
    </source>
</reference>